<dbReference type="RefSeq" id="WP_144089563.1">
    <property type="nucleotide sequence ID" value="NZ_VMHE01000032.1"/>
</dbReference>
<keyword evidence="5 7" id="KW-1133">Transmembrane helix</keyword>
<dbReference type="Proteomes" id="UP000316425">
    <property type="component" value="Unassembled WGS sequence"/>
</dbReference>
<comment type="similarity">
    <text evidence="7">Belongs to the binding-protein-dependent transport system permease family.</text>
</comment>
<comment type="caution">
    <text evidence="9">The sequence shown here is derived from an EMBL/GenBank/DDBJ whole genome shotgun (WGS) entry which is preliminary data.</text>
</comment>
<dbReference type="SUPFAM" id="SSF161098">
    <property type="entry name" value="MetI-like"/>
    <property type="match status" value="1"/>
</dbReference>
<organism evidence="9 10">
    <name type="scientific">Allobacillus salarius</name>
    <dbReference type="NCBI Taxonomy" id="1955272"/>
    <lineage>
        <taxon>Bacteria</taxon>
        <taxon>Bacillati</taxon>
        <taxon>Bacillota</taxon>
        <taxon>Bacilli</taxon>
        <taxon>Bacillales</taxon>
        <taxon>Bacillaceae</taxon>
        <taxon>Allobacillus</taxon>
    </lineage>
</organism>
<dbReference type="Pfam" id="PF12911">
    <property type="entry name" value="OppC_N"/>
    <property type="match status" value="1"/>
</dbReference>
<dbReference type="PANTHER" id="PTHR43386:SF22">
    <property type="entry name" value="OLIGOPEPTIDE TRANSPORT SYSTEM PERMEASE PROTEIN OPPC"/>
    <property type="match status" value="1"/>
</dbReference>
<proteinExistence type="inferred from homology"/>
<dbReference type="CDD" id="cd06261">
    <property type="entry name" value="TM_PBP2"/>
    <property type="match status" value="1"/>
</dbReference>
<evidence type="ECO:0000256" key="2">
    <source>
        <dbReference type="ARBA" id="ARBA00022448"/>
    </source>
</evidence>
<keyword evidence="6 7" id="KW-0472">Membrane</keyword>
<keyword evidence="3" id="KW-1003">Cell membrane</keyword>
<dbReference type="Pfam" id="PF00528">
    <property type="entry name" value="BPD_transp_1"/>
    <property type="match status" value="1"/>
</dbReference>
<reference evidence="9 10" key="1">
    <citation type="submission" date="2019-07" db="EMBL/GenBank/DDBJ databases">
        <title>Allobacillus sp. nov. SKP isolated from shrimp paste of Euphausiacea.</title>
        <authorList>
            <person name="Kanchanasin P."/>
            <person name="Tanasupawat S."/>
            <person name="Shi W."/>
            <person name="Wu L."/>
            <person name="Ma J."/>
        </authorList>
    </citation>
    <scope>NUCLEOTIDE SEQUENCE [LARGE SCALE GENOMIC DNA]</scope>
    <source>
        <strain evidence="9 10">SKP4-8</strain>
    </source>
</reference>
<evidence type="ECO:0000256" key="3">
    <source>
        <dbReference type="ARBA" id="ARBA00022475"/>
    </source>
</evidence>
<feature type="transmembrane region" description="Helical" evidence="7">
    <location>
        <begin position="239"/>
        <end position="266"/>
    </location>
</feature>
<dbReference type="InterPro" id="IPR035906">
    <property type="entry name" value="MetI-like_sf"/>
</dbReference>
<protein>
    <submittedName>
        <fullName evidence="9">ABC transporter permease</fullName>
    </submittedName>
</protein>
<feature type="transmembrane region" description="Helical" evidence="7">
    <location>
        <begin position="183"/>
        <end position="200"/>
    </location>
</feature>
<keyword evidence="2 7" id="KW-0813">Transport</keyword>
<sequence length="321" mass="35571">MKSQTTQSHDHIDPNSKEIPLDWFKPLEGANDSANTVVRPSLSYWKDAWIRLRSNYIAMGGLIFLILLGIMAIIGPYLTPYSVSETSLANQNQPPSSTYWFGTDNLGRDVFTRTWYGARISLFVGIMAALIDFTVGVIYGGVSGYKGGRTDNLMMRIVEILYGLPYLLVVILLLVVLGPSLSTIILALTVTGWVGMARIVRGQVLQIKNYEFVHASKSFGAKTSRIIRKNLLPNTMGPIIVQMTLTVPTAIFAEAFLSFLGLGVQFPFASWGVMANDALTTILSGHWWRLFFPAFFISATMFAFNVLGDGLQDALDPKLRR</sequence>
<evidence type="ECO:0000256" key="4">
    <source>
        <dbReference type="ARBA" id="ARBA00022692"/>
    </source>
</evidence>
<gene>
    <name evidence="9" type="ORF">FPQ13_12010</name>
</gene>
<evidence type="ECO:0000256" key="7">
    <source>
        <dbReference type="RuleBase" id="RU363032"/>
    </source>
</evidence>
<dbReference type="InterPro" id="IPR050366">
    <property type="entry name" value="BP-dependent_transpt_permease"/>
</dbReference>
<feature type="domain" description="ABC transmembrane type-1" evidence="8">
    <location>
        <begin position="118"/>
        <end position="308"/>
    </location>
</feature>
<dbReference type="GO" id="GO:0055085">
    <property type="term" value="P:transmembrane transport"/>
    <property type="evidence" value="ECO:0007669"/>
    <property type="project" value="InterPro"/>
</dbReference>
<feature type="transmembrane region" description="Helical" evidence="7">
    <location>
        <begin position="120"/>
        <end position="145"/>
    </location>
</feature>
<dbReference type="AlphaFoldDB" id="A0A556P8L6"/>
<evidence type="ECO:0000313" key="10">
    <source>
        <dbReference type="Proteomes" id="UP000316425"/>
    </source>
</evidence>
<dbReference type="OrthoDB" id="9797472at2"/>
<dbReference type="GO" id="GO:0005886">
    <property type="term" value="C:plasma membrane"/>
    <property type="evidence" value="ECO:0007669"/>
    <property type="project" value="UniProtKB-SubCell"/>
</dbReference>
<dbReference type="Gene3D" id="1.10.3720.10">
    <property type="entry name" value="MetI-like"/>
    <property type="match status" value="1"/>
</dbReference>
<evidence type="ECO:0000256" key="5">
    <source>
        <dbReference type="ARBA" id="ARBA00022989"/>
    </source>
</evidence>
<dbReference type="InterPro" id="IPR025966">
    <property type="entry name" value="OppC_N"/>
</dbReference>
<dbReference type="PANTHER" id="PTHR43386">
    <property type="entry name" value="OLIGOPEPTIDE TRANSPORT SYSTEM PERMEASE PROTEIN APPC"/>
    <property type="match status" value="1"/>
</dbReference>
<name>A0A556P8L6_9BACI</name>
<feature type="transmembrane region" description="Helical" evidence="7">
    <location>
        <begin position="157"/>
        <end position="177"/>
    </location>
</feature>
<feature type="transmembrane region" description="Helical" evidence="7">
    <location>
        <begin position="286"/>
        <end position="311"/>
    </location>
</feature>
<keyword evidence="4 7" id="KW-0812">Transmembrane</keyword>
<feature type="transmembrane region" description="Helical" evidence="7">
    <location>
        <begin position="56"/>
        <end position="78"/>
    </location>
</feature>
<dbReference type="InterPro" id="IPR000515">
    <property type="entry name" value="MetI-like"/>
</dbReference>
<accession>A0A556P8L6</accession>
<comment type="subcellular location">
    <subcellularLocation>
        <location evidence="1 7">Cell membrane</location>
        <topology evidence="1 7">Multi-pass membrane protein</topology>
    </subcellularLocation>
</comment>
<dbReference type="PROSITE" id="PS50928">
    <property type="entry name" value="ABC_TM1"/>
    <property type="match status" value="1"/>
</dbReference>
<dbReference type="EMBL" id="VMHE01000032">
    <property type="protein sequence ID" value="TSJ60707.1"/>
    <property type="molecule type" value="Genomic_DNA"/>
</dbReference>
<evidence type="ECO:0000256" key="6">
    <source>
        <dbReference type="ARBA" id="ARBA00023136"/>
    </source>
</evidence>
<evidence type="ECO:0000259" key="8">
    <source>
        <dbReference type="PROSITE" id="PS50928"/>
    </source>
</evidence>
<evidence type="ECO:0000313" key="9">
    <source>
        <dbReference type="EMBL" id="TSJ60707.1"/>
    </source>
</evidence>
<keyword evidence="10" id="KW-1185">Reference proteome</keyword>
<evidence type="ECO:0000256" key="1">
    <source>
        <dbReference type="ARBA" id="ARBA00004651"/>
    </source>
</evidence>